<dbReference type="Gene3D" id="1.10.10.60">
    <property type="entry name" value="Homeodomain-like"/>
    <property type="match status" value="1"/>
</dbReference>
<feature type="transmembrane region" description="Helical" evidence="4">
    <location>
        <begin position="38"/>
        <end position="60"/>
    </location>
</feature>
<keyword evidence="1" id="KW-0805">Transcription regulation</keyword>
<dbReference type="InterPro" id="IPR009057">
    <property type="entry name" value="Homeodomain-like_sf"/>
</dbReference>
<proteinExistence type="predicted"/>
<evidence type="ECO:0000256" key="1">
    <source>
        <dbReference type="ARBA" id="ARBA00023015"/>
    </source>
</evidence>
<evidence type="ECO:0000313" key="7">
    <source>
        <dbReference type="Proteomes" id="UP000538147"/>
    </source>
</evidence>
<reference evidence="6 7" key="1">
    <citation type="submission" date="2020-08" db="EMBL/GenBank/DDBJ databases">
        <title>Genomic Encyclopedia of Type Strains, Phase IV (KMG-IV): sequencing the most valuable type-strain genomes for metagenomic binning, comparative biology and taxonomic classification.</title>
        <authorList>
            <person name="Goeker M."/>
        </authorList>
    </citation>
    <scope>NUCLEOTIDE SEQUENCE [LARGE SCALE GENOMIC DNA]</scope>
    <source>
        <strain evidence="6 7">DSM 102189</strain>
    </source>
</reference>
<name>A0A841L2G9_9SPHN</name>
<feature type="transmembrane region" description="Helical" evidence="4">
    <location>
        <begin position="96"/>
        <end position="116"/>
    </location>
</feature>
<keyword evidence="3" id="KW-0804">Transcription</keyword>
<feature type="transmembrane region" description="Helical" evidence="4">
    <location>
        <begin position="210"/>
        <end position="229"/>
    </location>
</feature>
<dbReference type="InterPro" id="IPR018060">
    <property type="entry name" value="HTH_AraC"/>
</dbReference>
<dbReference type="AlphaFoldDB" id="A0A841L2G9"/>
<keyword evidence="7" id="KW-1185">Reference proteome</keyword>
<dbReference type="PROSITE" id="PS01124">
    <property type="entry name" value="HTH_ARAC_FAMILY_2"/>
    <property type="match status" value="1"/>
</dbReference>
<dbReference type="EMBL" id="JACIIV010000007">
    <property type="protein sequence ID" value="MBB6227009.1"/>
    <property type="molecule type" value="Genomic_DNA"/>
</dbReference>
<dbReference type="PROSITE" id="PS00041">
    <property type="entry name" value="HTH_ARAC_FAMILY_1"/>
    <property type="match status" value="1"/>
</dbReference>
<dbReference type="PANTHER" id="PTHR43280">
    <property type="entry name" value="ARAC-FAMILY TRANSCRIPTIONAL REGULATOR"/>
    <property type="match status" value="1"/>
</dbReference>
<feature type="transmembrane region" description="Helical" evidence="4">
    <location>
        <begin position="136"/>
        <end position="156"/>
    </location>
</feature>
<dbReference type="PANTHER" id="PTHR43280:SF28">
    <property type="entry name" value="HTH-TYPE TRANSCRIPTIONAL ACTIVATOR RHAS"/>
    <property type="match status" value="1"/>
</dbReference>
<dbReference type="SUPFAM" id="SSF46689">
    <property type="entry name" value="Homeodomain-like"/>
    <property type="match status" value="1"/>
</dbReference>
<evidence type="ECO:0000259" key="5">
    <source>
        <dbReference type="PROSITE" id="PS01124"/>
    </source>
</evidence>
<feature type="transmembrane region" description="Helical" evidence="4">
    <location>
        <begin position="6"/>
        <end position="26"/>
    </location>
</feature>
<dbReference type="SMART" id="SM00342">
    <property type="entry name" value="HTH_ARAC"/>
    <property type="match status" value="1"/>
</dbReference>
<sequence>MIRFGPMSITLLLCAGQGIVLAGLLLRARRNRAANRWLALLILAVAALITPFIIGYAGFYDRWPRLSFAPFSLTLAFGPLVYLYTLSLVDAPPARVWPHFMPVLVQFLADALVFPFPLETKNWWNTVAHSPLISPVFEAGTIVSLGLYGLAAWRRYRGYRRWLDDNRTDGVDVDPSWIRNFLIALMVVAVIWLGFIIAKRIDPGRDYFDQFLLYVTFSALVLYLGIAGWRHAETAFPHVSRARVPEVAAGVEKGRDWVVQGQEWVRMIDSGAHWRNPELTLAVLARALGTNTAYLSRALGAASGENFNTLINRRRVAEVQRLLAAGDARDLMALAFEAGFNSKASFNRAFADLAGMSPSAWRLKSRKSPAI</sequence>
<evidence type="ECO:0000313" key="6">
    <source>
        <dbReference type="EMBL" id="MBB6227009.1"/>
    </source>
</evidence>
<keyword evidence="2 6" id="KW-0238">DNA-binding</keyword>
<dbReference type="RefSeq" id="WP_184196773.1">
    <property type="nucleotide sequence ID" value="NZ_BMOX01000030.1"/>
</dbReference>
<gene>
    <name evidence="6" type="ORF">FHS79_001171</name>
</gene>
<feature type="transmembrane region" description="Helical" evidence="4">
    <location>
        <begin position="66"/>
        <end position="84"/>
    </location>
</feature>
<accession>A0A841L2G9</accession>
<protein>
    <submittedName>
        <fullName evidence="6">AraC-like DNA-binding protein</fullName>
    </submittedName>
</protein>
<dbReference type="InterPro" id="IPR018062">
    <property type="entry name" value="HTH_AraC-typ_CS"/>
</dbReference>
<evidence type="ECO:0000256" key="3">
    <source>
        <dbReference type="ARBA" id="ARBA00023163"/>
    </source>
</evidence>
<dbReference type="Pfam" id="PF12833">
    <property type="entry name" value="HTH_18"/>
    <property type="match status" value="1"/>
</dbReference>
<dbReference type="Proteomes" id="UP000538147">
    <property type="component" value="Unassembled WGS sequence"/>
</dbReference>
<evidence type="ECO:0000256" key="2">
    <source>
        <dbReference type="ARBA" id="ARBA00023125"/>
    </source>
</evidence>
<dbReference type="GO" id="GO:0003700">
    <property type="term" value="F:DNA-binding transcription factor activity"/>
    <property type="evidence" value="ECO:0007669"/>
    <property type="project" value="InterPro"/>
</dbReference>
<keyword evidence="4" id="KW-1133">Transmembrane helix</keyword>
<feature type="transmembrane region" description="Helical" evidence="4">
    <location>
        <begin position="177"/>
        <end position="198"/>
    </location>
</feature>
<keyword evidence="4" id="KW-0472">Membrane</keyword>
<dbReference type="GO" id="GO:0043565">
    <property type="term" value="F:sequence-specific DNA binding"/>
    <property type="evidence" value="ECO:0007669"/>
    <property type="project" value="InterPro"/>
</dbReference>
<evidence type="ECO:0000256" key="4">
    <source>
        <dbReference type="SAM" id="Phobius"/>
    </source>
</evidence>
<keyword evidence="4" id="KW-0812">Transmembrane</keyword>
<feature type="domain" description="HTH araC/xylS-type" evidence="5">
    <location>
        <begin position="262"/>
        <end position="364"/>
    </location>
</feature>
<organism evidence="6 7">
    <name type="scientific">Polymorphobacter multimanifer</name>
    <dbReference type="NCBI Taxonomy" id="1070431"/>
    <lineage>
        <taxon>Bacteria</taxon>
        <taxon>Pseudomonadati</taxon>
        <taxon>Pseudomonadota</taxon>
        <taxon>Alphaproteobacteria</taxon>
        <taxon>Sphingomonadales</taxon>
        <taxon>Sphingosinicellaceae</taxon>
        <taxon>Polymorphobacter</taxon>
    </lineage>
</organism>
<comment type="caution">
    <text evidence="6">The sequence shown here is derived from an EMBL/GenBank/DDBJ whole genome shotgun (WGS) entry which is preliminary data.</text>
</comment>